<proteinExistence type="inferred from homology"/>
<evidence type="ECO:0000256" key="4">
    <source>
        <dbReference type="ARBA" id="ARBA00012950"/>
    </source>
</evidence>
<dbReference type="SUPFAM" id="SSF55729">
    <property type="entry name" value="Acyl-CoA N-acyltransferases (Nat)"/>
    <property type="match status" value="1"/>
</dbReference>
<dbReference type="GO" id="GO:0010485">
    <property type="term" value="F:histone H4 acetyltransferase activity"/>
    <property type="evidence" value="ECO:0007669"/>
    <property type="project" value="InterPro"/>
</dbReference>
<comment type="catalytic activity">
    <reaction evidence="11">
        <text>N-terminal L-seryl-[histone H4] + acetyl-CoA = N-terminal N(alpha)-acetyl-L-seryl-[histone H4] + CoA + H(+)</text>
        <dbReference type="Rhea" id="RHEA:50596"/>
        <dbReference type="Rhea" id="RHEA-COMP:12740"/>
        <dbReference type="Rhea" id="RHEA-COMP:12743"/>
        <dbReference type="ChEBI" id="CHEBI:15378"/>
        <dbReference type="ChEBI" id="CHEBI:57287"/>
        <dbReference type="ChEBI" id="CHEBI:57288"/>
        <dbReference type="ChEBI" id="CHEBI:64738"/>
        <dbReference type="ChEBI" id="CHEBI:83690"/>
        <dbReference type="EC" id="2.3.1.257"/>
    </reaction>
</comment>
<dbReference type="GO" id="GO:0005737">
    <property type="term" value="C:cytoplasm"/>
    <property type="evidence" value="ECO:0007669"/>
    <property type="project" value="UniProtKB-SubCell"/>
</dbReference>
<evidence type="ECO:0000256" key="9">
    <source>
        <dbReference type="ARBA" id="ARBA00023315"/>
    </source>
</evidence>
<gene>
    <name evidence="12" type="ORF">PTTW11_06318</name>
</gene>
<comment type="catalytic activity">
    <reaction evidence="10">
        <text>N-terminal L-seryl-[histone H2A] + acetyl-CoA = N-terminal N(alpha)-acetyl-L-seryl-[histone H2A] + CoA + H(+)</text>
        <dbReference type="Rhea" id="RHEA:50600"/>
        <dbReference type="Rhea" id="RHEA-COMP:12742"/>
        <dbReference type="Rhea" id="RHEA-COMP:12744"/>
        <dbReference type="ChEBI" id="CHEBI:15378"/>
        <dbReference type="ChEBI" id="CHEBI:57287"/>
        <dbReference type="ChEBI" id="CHEBI:57288"/>
        <dbReference type="ChEBI" id="CHEBI:64738"/>
        <dbReference type="ChEBI" id="CHEBI:83690"/>
        <dbReference type="EC" id="2.3.1.257"/>
    </reaction>
</comment>
<dbReference type="InterPro" id="IPR039949">
    <property type="entry name" value="NAA40"/>
</dbReference>
<dbReference type="CDD" id="cd04301">
    <property type="entry name" value="NAT_SF"/>
    <property type="match status" value="1"/>
</dbReference>
<dbReference type="GO" id="GO:1990189">
    <property type="term" value="F:protein N-terminal-serine acetyltransferase activity"/>
    <property type="evidence" value="ECO:0007669"/>
    <property type="project" value="UniProtKB-EC"/>
</dbReference>
<protein>
    <recommendedName>
        <fullName evidence="5">N-alpha-acetyltransferase 40</fullName>
        <ecNumber evidence="4">2.3.1.257</ecNumber>
    </recommendedName>
</protein>
<dbReference type="GO" id="GO:0043998">
    <property type="term" value="F:histone H2A acetyltransferase activity"/>
    <property type="evidence" value="ECO:0007669"/>
    <property type="project" value="InterPro"/>
</dbReference>
<dbReference type="PANTHER" id="PTHR20531:SF1">
    <property type="entry name" value="N-ALPHA-ACETYLTRANSFERASE 40"/>
    <property type="match status" value="1"/>
</dbReference>
<dbReference type="Gene3D" id="3.40.630.30">
    <property type="match status" value="1"/>
</dbReference>
<dbReference type="EC" id="2.3.1.257" evidence="4"/>
<evidence type="ECO:0000256" key="1">
    <source>
        <dbReference type="ARBA" id="ARBA00004123"/>
    </source>
</evidence>
<evidence type="ECO:0000256" key="10">
    <source>
        <dbReference type="ARBA" id="ARBA00047821"/>
    </source>
</evidence>
<comment type="subcellular location">
    <subcellularLocation>
        <location evidence="2">Cytoplasm</location>
    </subcellularLocation>
    <subcellularLocation>
        <location evidence="1">Nucleus</location>
    </subcellularLocation>
</comment>
<keyword evidence="6" id="KW-0963">Cytoplasm</keyword>
<reference evidence="12" key="1">
    <citation type="submission" date="2021-02" db="EMBL/GenBank/DDBJ databases">
        <authorList>
            <person name="Syme A R."/>
            <person name="Syme A R."/>
            <person name="Moolhuijzen P."/>
        </authorList>
    </citation>
    <scope>NUCLEOTIDE SEQUENCE</scope>
    <source>
        <strain evidence="12">W1-1</strain>
    </source>
</reference>
<keyword evidence="9" id="KW-0012">Acyltransferase</keyword>
<dbReference type="EMBL" id="HG992981">
    <property type="protein sequence ID" value="CAE7178261.1"/>
    <property type="molecule type" value="Genomic_DNA"/>
</dbReference>
<dbReference type="InterPro" id="IPR000182">
    <property type="entry name" value="GNAT_dom"/>
</dbReference>
<organism evidence="12 13">
    <name type="scientific">Pyrenophora teres f. teres</name>
    <dbReference type="NCBI Taxonomy" id="97479"/>
    <lineage>
        <taxon>Eukaryota</taxon>
        <taxon>Fungi</taxon>
        <taxon>Dikarya</taxon>
        <taxon>Ascomycota</taxon>
        <taxon>Pezizomycotina</taxon>
        <taxon>Dothideomycetes</taxon>
        <taxon>Pleosporomycetidae</taxon>
        <taxon>Pleosporales</taxon>
        <taxon>Pleosporineae</taxon>
        <taxon>Pleosporaceae</taxon>
        <taxon>Pyrenophora</taxon>
    </lineage>
</organism>
<keyword evidence="7" id="KW-0808">Transferase</keyword>
<name>A0A6S6W739_9PLEO</name>
<evidence type="ECO:0000256" key="11">
    <source>
        <dbReference type="ARBA" id="ARBA00049524"/>
    </source>
</evidence>
<accession>A0A6S6W739</accession>
<dbReference type="GO" id="GO:0005634">
    <property type="term" value="C:nucleus"/>
    <property type="evidence" value="ECO:0007669"/>
    <property type="project" value="UniProtKB-SubCell"/>
</dbReference>
<dbReference type="Proteomes" id="UP000472372">
    <property type="component" value="Chromosome 5"/>
</dbReference>
<evidence type="ECO:0000313" key="13">
    <source>
        <dbReference type="Proteomes" id="UP000472372"/>
    </source>
</evidence>
<comment type="similarity">
    <text evidence="3">Belongs to the acetyltransferase family. NAA40 subfamily.</text>
</comment>
<evidence type="ECO:0000256" key="3">
    <source>
        <dbReference type="ARBA" id="ARBA00008870"/>
    </source>
</evidence>
<evidence type="ECO:0000256" key="6">
    <source>
        <dbReference type="ARBA" id="ARBA00022490"/>
    </source>
</evidence>
<dbReference type="AlphaFoldDB" id="A0A6S6W739"/>
<evidence type="ECO:0000256" key="7">
    <source>
        <dbReference type="ARBA" id="ARBA00022679"/>
    </source>
</evidence>
<evidence type="ECO:0000256" key="8">
    <source>
        <dbReference type="ARBA" id="ARBA00023242"/>
    </source>
</evidence>
<dbReference type="PANTHER" id="PTHR20531">
    <property type="entry name" value="N-ALPHA-ACETYLTRANSFERASE 40"/>
    <property type="match status" value="1"/>
</dbReference>
<evidence type="ECO:0000256" key="2">
    <source>
        <dbReference type="ARBA" id="ARBA00004496"/>
    </source>
</evidence>
<dbReference type="InterPro" id="IPR016181">
    <property type="entry name" value="Acyl_CoA_acyltransferase"/>
</dbReference>
<sequence length="214" mass="24312">MAYINPRAMKAKKVLQEDASGLVAYESQDLDRPLQFDLVLSGASLNESELEACLGLVEYTSKNDYTNSSMGWDKRKKREEMQDPEMIYLLVREKKPATEDSLEGKPHVLGYISFMLTQDDPPHEDREVVYIYEIHLDERLRGQGLGSRLIGYVEHVAQECQIDKTMLTVFTANKGAKRLYEALGYTKDACSPGDRVMRTKTIMADYVIMSKVLG</sequence>
<evidence type="ECO:0000256" key="5">
    <source>
        <dbReference type="ARBA" id="ARBA00015043"/>
    </source>
</evidence>
<keyword evidence="8" id="KW-0539">Nucleus</keyword>
<dbReference type="PROSITE" id="PS51186">
    <property type="entry name" value="GNAT"/>
    <property type="match status" value="1"/>
</dbReference>
<dbReference type="Pfam" id="PF00583">
    <property type="entry name" value="Acetyltransf_1"/>
    <property type="match status" value="1"/>
</dbReference>
<evidence type="ECO:0000313" key="12">
    <source>
        <dbReference type="EMBL" id="CAE7178261.1"/>
    </source>
</evidence>